<dbReference type="Gene3D" id="3.40.630.30">
    <property type="match status" value="1"/>
</dbReference>
<dbReference type="RefSeq" id="WP_016709288.1">
    <property type="nucleotide sequence ID" value="NZ_JAVIFY010000002.1"/>
</dbReference>
<evidence type="ECO:0000256" key="2">
    <source>
        <dbReference type="ARBA" id="ARBA00023315"/>
    </source>
</evidence>
<accession>A0ABU1B8T4</accession>
<name>A0ABU1B8T4_PSEHA</name>
<organism evidence="4 5">
    <name type="scientific">Pseudoalteromonas haloplanktis</name>
    <name type="common">Alteromonas haloplanktis</name>
    <dbReference type="NCBI Taxonomy" id="228"/>
    <lineage>
        <taxon>Bacteria</taxon>
        <taxon>Pseudomonadati</taxon>
        <taxon>Pseudomonadota</taxon>
        <taxon>Gammaproteobacteria</taxon>
        <taxon>Alteromonadales</taxon>
        <taxon>Pseudoalteromonadaceae</taxon>
        <taxon>Pseudoalteromonas</taxon>
    </lineage>
</organism>
<evidence type="ECO:0000256" key="1">
    <source>
        <dbReference type="ARBA" id="ARBA00022679"/>
    </source>
</evidence>
<dbReference type="InterPro" id="IPR016181">
    <property type="entry name" value="Acyl_CoA_acyltransferase"/>
</dbReference>
<evidence type="ECO:0000313" key="4">
    <source>
        <dbReference type="EMBL" id="MDQ9090930.1"/>
    </source>
</evidence>
<dbReference type="PROSITE" id="PS51186">
    <property type="entry name" value="GNAT"/>
    <property type="match status" value="1"/>
</dbReference>
<dbReference type="SUPFAM" id="SSF55729">
    <property type="entry name" value="Acyl-CoA N-acyltransferases (Nat)"/>
    <property type="match status" value="1"/>
</dbReference>
<keyword evidence="1" id="KW-0808">Transferase</keyword>
<dbReference type="PANTHER" id="PTHR43072:SF23">
    <property type="entry name" value="UPF0039 PROTEIN C11D3.02C"/>
    <property type="match status" value="1"/>
</dbReference>
<reference evidence="4 5" key="1">
    <citation type="submission" date="2023-08" db="EMBL/GenBank/DDBJ databases">
        <title>Pseudoalteromonas haloplanktis LL1 genome.</title>
        <authorList>
            <person name="Wu S."/>
        </authorList>
    </citation>
    <scope>NUCLEOTIDE SEQUENCE [LARGE SCALE GENOMIC DNA]</scope>
    <source>
        <strain evidence="4 5">LL1</strain>
    </source>
</reference>
<evidence type="ECO:0000259" key="3">
    <source>
        <dbReference type="PROSITE" id="PS51186"/>
    </source>
</evidence>
<sequence>MFIRKFTQLDYPAVKEIYQQGIDTGNATFQLISKTWDEWHNSMHDHSRLVAEDNGHVCGWAALSPVSNRDVYSGIAEVSVYVSKAAQGKGIGHKLLAQLIVESEKNNIWTLQAAIFPENLASIQLHLNNNFRRLGIREKLGKMHDTWRDVVLLERRSQIIGIS</sequence>
<proteinExistence type="predicted"/>
<gene>
    <name evidence="4" type="ORF">RC083_04890</name>
</gene>
<dbReference type="PANTHER" id="PTHR43072">
    <property type="entry name" value="N-ACETYLTRANSFERASE"/>
    <property type="match status" value="1"/>
</dbReference>
<comment type="caution">
    <text evidence="4">The sequence shown here is derived from an EMBL/GenBank/DDBJ whole genome shotgun (WGS) entry which is preliminary data.</text>
</comment>
<keyword evidence="5" id="KW-1185">Reference proteome</keyword>
<dbReference type="CDD" id="cd04301">
    <property type="entry name" value="NAT_SF"/>
    <property type="match status" value="1"/>
</dbReference>
<protein>
    <submittedName>
        <fullName evidence="4">N-acetyltransferase family protein</fullName>
    </submittedName>
</protein>
<dbReference type="InterPro" id="IPR000182">
    <property type="entry name" value="GNAT_dom"/>
</dbReference>
<evidence type="ECO:0000313" key="5">
    <source>
        <dbReference type="Proteomes" id="UP001226574"/>
    </source>
</evidence>
<dbReference type="Proteomes" id="UP001226574">
    <property type="component" value="Unassembled WGS sequence"/>
</dbReference>
<keyword evidence="2" id="KW-0012">Acyltransferase</keyword>
<dbReference type="EMBL" id="JAVIFY010000002">
    <property type="protein sequence ID" value="MDQ9090930.1"/>
    <property type="molecule type" value="Genomic_DNA"/>
</dbReference>
<dbReference type="Pfam" id="PF00583">
    <property type="entry name" value="Acetyltransf_1"/>
    <property type="match status" value="1"/>
</dbReference>
<feature type="domain" description="N-acetyltransferase" evidence="3">
    <location>
        <begin position="1"/>
        <end position="154"/>
    </location>
</feature>